<keyword evidence="2" id="KW-1185">Reference proteome</keyword>
<proteinExistence type="predicted"/>
<name>A0AAD5MNV7_PARTN</name>
<organism evidence="1 2">
    <name type="scientific">Parelaphostrongylus tenuis</name>
    <name type="common">Meningeal worm</name>
    <dbReference type="NCBI Taxonomy" id="148309"/>
    <lineage>
        <taxon>Eukaryota</taxon>
        <taxon>Metazoa</taxon>
        <taxon>Ecdysozoa</taxon>
        <taxon>Nematoda</taxon>
        <taxon>Chromadorea</taxon>
        <taxon>Rhabditida</taxon>
        <taxon>Rhabditina</taxon>
        <taxon>Rhabditomorpha</taxon>
        <taxon>Strongyloidea</taxon>
        <taxon>Metastrongylidae</taxon>
        <taxon>Parelaphostrongylus</taxon>
    </lineage>
</organism>
<evidence type="ECO:0000313" key="1">
    <source>
        <dbReference type="EMBL" id="KAJ1361847.1"/>
    </source>
</evidence>
<gene>
    <name evidence="1" type="ORF">KIN20_021202</name>
</gene>
<accession>A0AAD5MNV7</accession>
<protein>
    <submittedName>
        <fullName evidence="1">Uncharacterized protein</fullName>
    </submittedName>
</protein>
<comment type="caution">
    <text evidence="1">The sequence shown here is derived from an EMBL/GenBank/DDBJ whole genome shotgun (WGS) entry which is preliminary data.</text>
</comment>
<reference evidence="1" key="1">
    <citation type="submission" date="2021-06" db="EMBL/GenBank/DDBJ databases">
        <title>Parelaphostrongylus tenuis whole genome reference sequence.</title>
        <authorList>
            <person name="Garwood T.J."/>
            <person name="Larsen P.A."/>
            <person name="Fountain-Jones N.M."/>
            <person name="Garbe J.R."/>
            <person name="Macchietto M.G."/>
            <person name="Kania S.A."/>
            <person name="Gerhold R.W."/>
            <person name="Richards J.E."/>
            <person name="Wolf T.M."/>
        </authorList>
    </citation>
    <scope>NUCLEOTIDE SEQUENCE</scope>
    <source>
        <strain evidence="1">MNPRO001-30</strain>
        <tissue evidence="1">Meninges</tissue>
    </source>
</reference>
<evidence type="ECO:0000313" key="2">
    <source>
        <dbReference type="Proteomes" id="UP001196413"/>
    </source>
</evidence>
<dbReference type="EMBL" id="JAHQIW010004279">
    <property type="protein sequence ID" value="KAJ1361847.1"/>
    <property type="molecule type" value="Genomic_DNA"/>
</dbReference>
<dbReference type="Proteomes" id="UP001196413">
    <property type="component" value="Unassembled WGS sequence"/>
</dbReference>
<sequence length="104" mass="11972">MRLWKSAREESTNVSNFMRDQHVDRGKRYLHARACISGCLPAFPRDAVIIVAEQDDVTRYSDRVNISAGNRFENTHLLIVTALRFFQSSTEEATSIKWARRNTA</sequence>
<dbReference type="AlphaFoldDB" id="A0AAD5MNV7"/>